<evidence type="ECO:0000256" key="1">
    <source>
        <dbReference type="SAM" id="MobiDB-lite"/>
    </source>
</evidence>
<keyword evidence="2" id="KW-0812">Transmembrane</keyword>
<keyword evidence="4" id="KW-1185">Reference proteome</keyword>
<evidence type="ECO:0000256" key="2">
    <source>
        <dbReference type="SAM" id="Phobius"/>
    </source>
</evidence>
<keyword evidence="2" id="KW-1133">Transmembrane helix</keyword>
<dbReference type="AlphaFoldDB" id="A0A7I7QCI8"/>
<proteinExistence type="predicted"/>
<dbReference type="KEGG" id="msto:MSTO_42390"/>
<evidence type="ECO:0000313" key="3">
    <source>
        <dbReference type="EMBL" id="BBY24034.1"/>
    </source>
</evidence>
<dbReference type="EMBL" id="AP022587">
    <property type="protein sequence ID" value="BBY24034.1"/>
    <property type="molecule type" value="Genomic_DNA"/>
</dbReference>
<feature type="transmembrane region" description="Helical" evidence="2">
    <location>
        <begin position="20"/>
        <end position="40"/>
    </location>
</feature>
<sequence length="73" mass="7884">MLANKQTTRRHGMDHNGPMSTAMVVAIVVVLMLLGLGIVINQLLRLRKFLGDSPPEHLPGAAGAEPPRHDPPE</sequence>
<evidence type="ECO:0000313" key="4">
    <source>
        <dbReference type="Proteomes" id="UP000467130"/>
    </source>
</evidence>
<feature type="region of interest" description="Disordered" evidence="1">
    <location>
        <begin position="54"/>
        <end position="73"/>
    </location>
</feature>
<protein>
    <submittedName>
        <fullName evidence="3">Uncharacterized protein</fullName>
    </submittedName>
</protein>
<reference evidence="3 4" key="1">
    <citation type="journal article" date="2019" name="Emerg. Microbes Infect.">
        <title>Comprehensive subspecies identification of 175 nontuberculous mycobacteria species based on 7547 genomic profiles.</title>
        <authorList>
            <person name="Matsumoto Y."/>
            <person name="Kinjo T."/>
            <person name="Motooka D."/>
            <person name="Nabeya D."/>
            <person name="Jung N."/>
            <person name="Uechi K."/>
            <person name="Horii T."/>
            <person name="Iida T."/>
            <person name="Fujita J."/>
            <person name="Nakamura S."/>
        </authorList>
    </citation>
    <scope>NUCLEOTIDE SEQUENCE [LARGE SCALE GENOMIC DNA]</scope>
    <source>
        <strain evidence="3 4">JCM 17783</strain>
    </source>
</reference>
<name>A0A7I7QCI8_9MYCO</name>
<accession>A0A7I7QCI8</accession>
<keyword evidence="2" id="KW-0472">Membrane</keyword>
<dbReference type="Proteomes" id="UP000467130">
    <property type="component" value="Chromosome"/>
</dbReference>
<gene>
    <name evidence="3" type="ORF">MSTO_42390</name>
</gene>
<organism evidence="3 4">
    <name type="scientific">Mycobacterium stomatepiae</name>
    <dbReference type="NCBI Taxonomy" id="470076"/>
    <lineage>
        <taxon>Bacteria</taxon>
        <taxon>Bacillati</taxon>
        <taxon>Actinomycetota</taxon>
        <taxon>Actinomycetes</taxon>
        <taxon>Mycobacteriales</taxon>
        <taxon>Mycobacteriaceae</taxon>
        <taxon>Mycobacterium</taxon>
        <taxon>Mycobacterium simiae complex</taxon>
    </lineage>
</organism>